<dbReference type="OrthoDB" id="672067at2759"/>
<reference evidence="2" key="1">
    <citation type="submission" date="2022-04" db="EMBL/GenBank/DDBJ databases">
        <title>Carnegiea gigantea Genome sequencing and assembly v2.</title>
        <authorList>
            <person name="Copetti D."/>
            <person name="Sanderson M.J."/>
            <person name="Burquez A."/>
            <person name="Wojciechowski M.F."/>
        </authorList>
    </citation>
    <scope>NUCLEOTIDE SEQUENCE</scope>
    <source>
        <strain evidence="2">SGP5-SGP5p</strain>
        <tissue evidence="2">Aerial part</tissue>
    </source>
</reference>
<accession>A0A9Q1JPQ8</accession>
<dbReference type="CDD" id="cd22645">
    <property type="entry name" value="BIC1_CID"/>
    <property type="match status" value="1"/>
</dbReference>
<proteinExistence type="predicted"/>
<dbReference type="Proteomes" id="UP001153076">
    <property type="component" value="Unassembled WGS sequence"/>
</dbReference>
<dbReference type="AlphaFoldDB" id="A0A9Q1JPQ8"/>
<feature type="compositionally biased region" description="Basic and acidic residues" evidence="1">
    <location>
        <begin position="46"/>
        <end position="56"/>
    </location>
</feature>
<gene>
    <name evidence="2" type="ORF">Cgig2_003063</name>
</gene>
<dbReference type="PANTHER" id="PTHR34207:SF2">
    <property type="entry name" value="PROTEIN BIC1"/>
    <property type="match status" value="1"/>
</dbReference>
<evidence type="ECO:0000256" key="1">
    <source>
        <dbReference type="SAM" id="MobiDB-lite"/>
    </source>
</evidence>
<keyword evidence="3" id="KW-1185">Reference proteome</keyword>
<sequence>MLTQTNQREILAEQVLVERERNKEDFLLQWIVMYKIKIKSKSHWSRKTEGSKPQRENHHKIHHESSAHEEQSSISSFRKCEHGEKEKKIKSAHEEMDDGEQPLTTIGVEMKKTESELAGPRERLKRHRTQVAGQVWIPDMWGQEDLLKDWIDCTAFDSWLVNHQDIMSARASLIEDGRRASSELRCYIN</sequence>
<organism evidence="2 3">
    <name type="scientific">Carnegiea gigantea</name>
    <dbReference type="NCBI Taxonomy" id="171969"/>
    <lineage>
        <taxon>Eukaryota</taxon>
        <taxon>Viridiplantae</taxon>
        <taxon>Streptophyta</taxon>
        <taxon>Embryophyta</taxon>
        <taxon>Tracheophyta</taxon>
        <taxon>Spermatophyta</taxon>
        <taxon>Magnoliopsida</taxon>
        <taxon>eudicotyledons</taxon>
        <taxon>Gunneridae</taxon>
        <taxon>Pentapetalae</taxon>
        <taxon>Caryophyllales</taxon>
        <taxon>Cactineae</taxon>
        <taxon>Cactaceae</taxon>
        <taxon>Cactoideae</taxon>
        <taxon>Echinocereeae</taxon>
        <taxon>Carnegiea</taxon>
    </lineage>
</organism>
<feature type="compositionally biased region" description="Basic and acidic residues" evidence="1">
    <location>
        <begin position="78"/>
        <end position="94"/>
    </location>
</feature>
<comment type="caution">
    <text evidence="2">The sequence shown here is derived from an EMBL/GenBank/DDBJ whole genome shotgun (WGS) entry which is preliminary data.</text>
</comment>
<evidence type="ECO:0008006" key="4">
    <source>
        <dbReference type="Google" id="ProtNLM"/>
    </source>
</evidence>
<name>A0A9Q1JPQ8_9CARY</name>
<evidence type="ECO:0000313" key="2">
    <source>
        <dbReference type="EMBL" id="KAJ8428749.1"/>
    </source>
</evidence>
<feature type="region of interest" description="Disordered" evidence="1">
    <location>
        <begin position="42"/>
        <end position="97"/>
    </location>
</feature>
<protein>
    <recommendedName>
        <fullName evidence="4">Protein BIC1-like</fullName>
    </recommendedName>
</protein>
<dbReference type="InterPro" id="IPR040374">
    <property type="entry name" value="BIC"/>
</dbReference>
<dbReference type="PANTHER" id="PTHR34207">
    <property type="entry name" value="PROTEIN BIC1"/>
    <property type="match status" value="1"/>
</dbReference>
<dbReference type="EMBL" id="JAKOGI010000972">
    <property type="protein sequence ID" value="KAJ8428749.1"/>
    <property type="molecule type" value="Genomic_DNA"/>
</dbReference>
<dbReference type="GO" id="GO:0009785">
    <property type="term" value="P:blue light signaling pathway"/>
    <property type="evidence" value="ECO:0007669"/>
    <property type="project" value="InterPro"/>
</dbReference>
<evidence type="ECO:0000313" key="3">
    <source>
        <dbReference type="Proteomes" id="UP001153076"/>
    </source>
</evidence>